<name>A0ABP9C0Y8_9SPHI</name>
<gene>
    <name evidence="1" type="ORF">GCM10023231_34310</name>
</gene>
<evidence type="ECO:0000313" key="2">
    <source>
        <dbReference type="Proteomes" id="UP001501411"/>
    </source>
</evidence>
<comment type="caution">
    <text evidence="1">The sequence shown here is derived from an EMBL/GenBank/DDBJ whole genome shotgun (WGS) entry which is preliminary data.</text>
</comment>
<dbReference type="Pfam" id="PF12771">
    <property type="entry name" value="SusD-like_2"/>
    <property type="match status" value="1"/>
</dbReference>
<accession>A0ABP9C0Y8</accession>
<dbReference type="InterPro" id="IPR041662">
    <property type="entry name" value="SusD-like_2"/>
</dbReference>
<dbReference type="EMBL" id="BAABIQ010000042">
    <property type="protein sequence ID" value="GAA4802484.1"/>
    <property type="molecule type" value="Genomic_DNA"/>
</dbReference>
<dbReference type="Proteomes" id="UP001501411">
    <property type="component" value="Unassembled WGS sequence"/>
</dbReference>
<dbReference type="SUPFAM" id="SSF48452">
    <property type="entry name" value="TPR-like"/>
    <property type="match status" value="1"/>
</dbReference>
<protein>
    <submittedName>
        <fullName evidence="1">SusD/RagB family nutrient-binding outer membrane lipoprotein</fullName>
    </submittedName>
</protein>
<dbReference type="PROSITE" id="PS51257">
    <property type="entry name" value="PROKAR_LIPOPROTEIN"/>
    <property type="match status" value="1"/>
</dbReference>
<proteinExistence type="predicted"/>
<organism evidence="1 2">
    <name type="scientific">Olivibacter ginsenosidimutans</name>
    <dbReference type="NCBI Taxonomy" id="1176537"/>
    <lineage>
        <taxon>Bacteria</taxon>
        <taxon>Pseudomonadati</taxon>
        <taxon>Bacteroidota</taxon>
        <taxon>Sphingobacteriia</taxon>
        <taxon>Sphingobacteriales</taxon>
        <taxon>Sphingobacteriaceae</taxon>
        <taxon>Olivibacter</taxon>
    </lineage>
</organism>
<sequence>MLDNKRIDLIKIAMKIKTKYISTFGIALFSLVACSKFDEINQDPNKTDEVNSAMLATNNILGIIKKDIADTKGFIQPFMLGKYITWQEGQENYQYNKITRGNFDRMEVLRNVDLMIGYAESDGLKNSYTALGHFIRAWQFFILTMQMGDIPYSEAIKGESEGLIKPKYDTQKEVFLGILNELDEANNLFAQGEDFAGDPIFGGKIDQWQRLVNSFELHVLMNLYKKTDDADLKVVARFQEIVNNRPLMRNYDDNFALKYLDKDGQKYPWVNINSSNPFTIYPMLTANLIDPLKAMHDRRLFYYAKPSAIKLKAGKLASDWDAYPAVEASASFNSLQTIHASKDFSDLNDRYADLFNAEPVGLFNYWDLQFILAEASIRGWITGDANGYYAAGIKASMDFLVHYTPESEKYHHNMEITNAYISSYLSENALSGGVEHQLEQIITQKYLAGFLQDNDFNAWFENRRTGYPKFILNSSTNLNDPTNAFPKRWLYPQKELENNGENVAEAIQRQFNGNDNVNQEMWILK</sequence>
<dbReference type="InterPro" id="IPR011990">
    <property type="entry name" value="TPR-like_helical_dom_sf"/>
</dbReference>
<evidence type="ECO:0000313" key="1">
    <source>
        <dbReference type="EMBL" id="GAA4802484.1"/>
    </source>
</evidence>
<dbReference type="Gene3D" id="1.25.40.390">
    <property type="match status" value="1"/>
</dbReference>
<reference evidence="2" key="1">
    <citation type="journal article" date="2019" name="Int. J. Syst. Evol. Microbiol.">
        <title>The Global Catalogue of Microorganisms (GCM) 10K type strain sequencing project: providing services to taxonomists for standard genome sequencing and annotation.</title>
        <authorList>
            <consortium name="The Broad Institute Genomics Platform"/>
            <consortium name="The Broad Institute Genome Sequencing Center for Infectious Disease"/>
            <person name="Wu L."/>
            <person name="Ma J."/>
        </authorList>
    </citation>
    <scope>NUCLEOTIDE SEQUENCE [LARGE SCALE GENOMIC DNA]</scope>
    <source>
        <strain evidence="2">JCM 18200</strain>
    </source>
</reference>
<keyword evidence="2" id="KW-1185">Reference proteome</keyword>
<keyword evidence="1" id="KW-0449">Lipoprotein</keyword>